<name>A0A485NT70_LYNPA</name>
<dbReference type="EMBL" id="CAAGRJ010021222">
    <property type="protein sequence ID" value="VFV35473.1"/>
    <property type="molecule type" value="Genomic_DNA"/>
</dbReference>
<keyword evidence="2" id="KW-1185">Reference proteome</keyword>
<evidence type="ECO:0000313" key="1">
    <source>
        <dbReference type="EMBL" id="VFV35473.1"/>
    </source>
</evidence>
<dbReference type="Proteomes" id="UP000386466">
    <property type="component" value="Unassembled WGS sequence"/>
</dbReference>
<dbReference type="SUPFAM" id="SSF51735">
    <property type="entry name" value="NAD(P)-binding Rossmann-fold domains"/>
    <property type="match status" value="1"/>
</dbReference>
<reference evidence="1 2" key="1">
    <citation type="submission" date="2019-01" db="EMBL/GenBank/DDBJ databases">
        <authorList>
            <person name="Alioto T."/>
            <person name="Alioto T."/>
        </authorList>
    </citation>
    <scope>NUCLEOTIDE SEQUENCE [LARGE SCALE GENOMIC DNA]</scope>
</reference>
<organism evidence="1 2">
    <name type="scientific">Lynx pardinus</name>
    <name type="common">Iberian lynx</name>
    <name type="synonym">Felis pardina</name>
    <dbReference type="NCBI Taxonomy" id="191816"/>
    <lineage>
        <taxon>Eukaryota</taxon>
        <taxon>Metazoa</taxon>
        <taxon>Chordata</taxon>
        <taxon>Craniata</taxon>
        <taxon>Vertebrata</taxon>
        <taxon>Euteleostomi</taxon>
        <taxon>Mammalia</taxon>
        <taxon>Eutheria</taxon>
        <taxon>Laurasiatheria</taxon>
        <taxon>Carnivora</taxon>
        <taxon>Feliformia</taxon>
        <taxon>Felidae</taxon>
        <taxon>Felinae</taxon>
        <taxon>Lynx</taxon>
    </lineage>
</organism>
<dbReference type="InterPro" id="IPR036291">
    <property type="entry name" value="NAD(P)-bd_dom_sf"/>
</dbReference>
<dbReference type="AlphaFoldDB" id="A0A485NT70"/>
<accession>A0A485NT70</accession>
<sequence length="50" mass="5530">MLLNIMVRVGESQFGPIGCLVTTAAFNFGKVVIVTINDAFLDLNYTVYIF</sequence>
<feature type="non-terminal residue" evidence="1">
    <location>
        <position position="50"/>
    </location>
</feature>
<dbReference type="Gene3D" id="3.40.50.720">
    <property type="entry name" value="NAD(P)-binding Rossmann-like Domain"/>
    <property type="match status" value="1"/>
</dbReference>
<proteinExistence type="predicted"/>
<protein>
    <submittedName>
        <fullName evidence="1">Glyceraldehyde-3-phosphate dehydrogenase</fullName>
    </submittedName>
</protein>
<evidence type="ECO:0000313" key="2">
    <source>
        <dbReference type="Proteomes" id="UP000386466"/>
    </source>
</evidence>
<gene>
    <name evidence="1" type="ORF">LYPA_23C014111</name>
</gene>